<keyword evidence="2" id="KW-1185">Reference proteome</keyword>
<dbReference type="PANTHER" id="PTHR35446">
    <property type="entry name" value="SI:CH211-175M2.5"/>
    <property type="match status" value="1"/>
</dbReference>
<dbReference type="RefSeq" id="WP_255855013.1">
    <property type="nucleotide sequence ID" value="NZ_CP073347.1"/>
</dbReference>
<reference evidence="1" key="1">
    <citation type="submission" date="2021-04" db="EMBL/GenBank/DDBJ databases">
        <title>Oceanospirillales bacteria with DddD are important DMSP degraders in coastal seawater.</title>
        <authorList>
            <person name="Liu J."/>
        </authorList>
    </citation>
    <scope>NUCLEOTIDE SEQUENCE</scope>
    <source>
        <strain evidence="1">D13-1</strain>
    </source>
</reference>
<sequence>MTDFTLHTLESAPADSKPLLENSLKSFGMIPNLHAVMAEAPGLLEGYQLLHGFFQNTSFDNEELTVVWQTINVEHECHYCVPAHTGIAHMMKVDPALTDALRNRTAMPTEKLQVLHDTTLAMVRSRGRLSEAEMAAFFAAGYAQRQLLEIILGLSQKVMSNYVNHIASTPVDPAFEQFAWEK</sequence>
<name>A0ABY5HPR3_9GAMM</name>
<proteinExistence type="predicted"/>
<dbReference type="PANTHER" id="PTHR35446:SF3">
    <property type="entry name" value="CMD DOMAIN-CONTAINING PROTEIN"/>
    <property type="match status" value="1"/>
</dbReference>
<dbReference type="Gene3D" id="1.20.1290.10">
    <property type="entry name" value="AhpD-like"/>
    <property type="match status" value="1"/>
</dbReference>
<dbReference type="Proteomes" id="UP001058461">
    <property type="component" value="Chromosome"/>
</dbReference>
<dbReference type="InterPro" id="IPR029032">
    <property type="entry name" value="AhpD-like"/>
</dbReference>
<dbReference type="EMBL" id="CP073347">
    <property type="protein sequence ID" value="UTW12876.1"/>
    <property type="molecule type" value="Genomic_DNA"/>
</dbReference>
<gene>
    <name evidence="1" type="ORF">KDW95_04150</name>
</gene>
<evidence type="ECO:0000313" key="1">
    <source>
        <dbReference type="EMBL" id="UTW12876.1"/>
    </source>
</evidence>
<evidence type="ECO:0000313" key="2">
    <source>
        <dbReference type="Proteomes" id="UP001058461"/>
    </source>
</evidence>
<accession>A0ABY5HPR3</accession>
<dbReference type="SUPFAM" id="SSF69118">
    <property type="entry name" value="AhpD-like"/>
    <property type="match status" value="1"/>
</dbReference>
<organism evidence="1 2">
    <name type="scientific">Marinobacterium rhizophilum</name>
    <dbReference type="NCBI Taxonomy" id="420402"/>
    <lineage>
        <taxon>Bacteria</taxon>
        <taxon>Pseudomonadati</taxon>
        <taxon>Pseudomonadota</taxon>
        <taxon>Gammaproteobacteria</taxon>
        <taxon>Oceanospirillales</taxon>
        <taxon>Oceanospirillaceae</taxon>
        <taxon>Marinobacterium</taxon>
    </lineage>
</organism>
<protein>
    <submittedName>
        <fullName evidence="1">Carboxymuconolactone decarboxylase family protein</fullName>
    </submittedName>
</protein>